<evidence type="ECO:0000313" key="7">
    <source>
        <dbReference type="EMBL" id="KAL1123134.1"/>
    </source>
</evidence>
<accession>A0ABD0YVA1</accession>
<keyword evidence="3" id="KW-0206">Cytoskeleton</keyword>
<dbReference type="AlphaFoldDB" id="A0ABD0YVA1"/>
<protein>
    <recommendedName>
        <fullName evidence="6">DM10 domain-containing protein</fullName>
    </recommendedName>
</protein>
<dbReference type="CDD" id="cd04412">
    <property type="entry name" value="NDPk7B"/>
    <property type="match status" value="1"/>
</dbReference>
<dbReference type="InterPro" id="IPR037993">
    <property type="entry name" value="NDPk7B"/>
</dbReference>
<dbReference type="PANTHER" id="PTHR43109">
    <property type="entry name" value="NUCLEOSIDE DIPHOSPHATE KINASE 7"/>
    <property type="match status" value="1"/>
</dbReference>
<comment type="caution">
    <text evidence="7">The sequence shown here is derived from an EMBL/GenBank/DDBJ whole genome shotgun (WGS) entry which is preliminary data.</text>
</comment>
<dbReference type="Gene3D" id="3.30.70.141">
    <property type="entry name" value="Nucleoside diphosphate kinase-like domain"/>
    <property type="match status" value="2"/>
</dbReference>
<keyword evidence="4" id="KW-0966">Cell projection</keyword>
<dbReference type="FunFam" id="3.30.70.141:FF:000004">
    <property type="entry name" value="Nucleoside diphosphate kinase 7"/>
    <property type="match status" value="1"/>
</dbReference>
<reference evidence="7 8" key="1">
    <citation type="submission" date="2024-07" db="EMBL/GenBank/DDBJ databases">
        <title>Chromosome-level genome assembly of the water stick insect Ranatra chinensis (Heteroptera: Nepidae).</title>
        <authorList>
            <person name="Liu X."/>
        </authorList>
    </citation>
    <scope>NUCLEOTIDE SEQUENCE [LARGE SCALE GENOMIC DNA]</scope>
    <source>
        <strain evidence="7">Cailab_2021Rc</strain>
        <tissue evidence="7">Muscle</tissue>
    </source>
</reference>
<dbReference type="InterPro" id="IPR006602">
    <property type="entry name" value="DM10_dom"/>
</dbReference>
<dbReference type="PANTHER" id="PTHR43109:SF2">
    <property type="entry name" value="NUCLEOSIDE DIPHOSPHATE KINASE 7"/>
    <property type="match status" value="1"/>
</dbReference>
<feature type="non-terminal residue" evidence="7">
    <location>
        <position position="1"/>
    </location>
</feature>
<sequence length="338" mass="37784">YDIKNRRLFLKRSKVGGIEKGDIYVGNTIKIFSRPFLITDYANAHTMRIMETKTQKTCGIIKPEAMAKKSEIIRRLMEEGFKLCQLRMMKLNNKVAGEFFSGYRDSREYPAMVKSLTKGPVLAMELLGNAGISRLLEVAGPEEPEEARRSAPNSLRALYGIDKVNNAFYATPSGSNPIQAGVLFETDWTNGNYNPCTAVFNNSVLCIVKPHAVKDGLLGKIMVSIEENGYTITAMKLVHMDIINTEEFYEVYRDVLPEYSGMVTELISGPCVAMEITSPLGEMTAVQFRKFVGPLDPDIAKQLRPNTLRALYGTNKLQNGVHVTDLPEDRLLEVSINI</sequence>
<gene>
    <name evidence="7" type="ORF">AAG570_002222</name>
</gene>
<dbReference type="SMART" id="SM00562">
    <property type="entry name" value="NDK"/>
    <property type="match status" value="2"/>
</dbReference>
<evidence type="ECO:0000313" key="8">
    <source>
        <dbReference type="Proteomes" id="UP001558652"/>
    </source>
</evidence>
<evidence type="ECO:0000259" key="6">
    <source>
        <dbReference type="PROSITE" id="PS51336"/>
    </source>
</evidence>
<comment type="caution">
    <text evidence="5">Lacks conserved residue(s) required for the propagation of feature annotation.</text>
</comment>
<feature type="domain" description="DM10" evidence="6">
    <location>
        <begin position="1"/>
        <end position="54"/>
    </location>
</feature>
<dbReference type="Proteomes" id="UP001558652">
    <property type="component" value="Unassembled WGS sequence"/>
</dbReference>
<dbReference type="SUPFAM" id="SSF54919">
    <property type="entry name" value="Nucleoside diphosphate kinase, NDK"/>
    <property type="match status" value="2"/>
</dbReference>
<evidence type="ECO:0000256" key="2">
    <source>
        <dbReference type="ARBA" id="ARBA00022490"/>
    </source>
</evidence>
<dbReference type="InterPro" id="IPR034907">
    <property type="entry name" value="NDK-like_dom"/>
</dbReference>
<comment type="subcellular location">
    <subcellularLocation>
        <location evidence="1">Cytoplasm</location>
        <location evidence="1">Cytoskeleton</location>
        <location evidence="1">Cilium axoneme</location>
    </subcellularLocation>
</comment>
<evidence type="ECO:0000256" key="4">
    <source>
        <dbReference type="ARBA" id="ARBA00023273"/>
    </source>
</evidence>
<dbReference type="PROSITE" id="PS51336">
    <property type="entry name" value="DM10"/>
    <property type="match status" value="1"/>
</dbReference>
<dbReference type="Pfam" id="PF00334">
    <property type="entry name" value="NDK"/>
    <property type="match status" value="2"/>
</dbReference>
<dbReference type="PROSITE" id="PS51374">
    <property type="entry name" value="NDPK_LIKE"/>
    <property type="match status" value="1"/>
</dbReference>
<keyword evidence="2" id="KW-0963">Cytoplasm</keyword>
<keyword evidence="8" id="KW-1185">Reference proteome</keyword>
<comment type="similarity">
    <text evidence="5">Belongs to the NDK family.</text>
</comment>
<evidence type="ECO:0000256" key="5">
    <source>
        <dbReference type="PROSITE-ProRule" id="PRU00706"/>
    </source>
</evidence>
<evidence type="ECO:0000256" key="3">
    <source>
        <dbReference type="ARBA" id="ARBA00023212"/>
    </source>
</evidence>
<organism evidence="7 8">
    <name type="scientific">Ranatra chinensis</name>
    <dbReference type="NCBI Taxonomy" id="642074"/>
    <lineage>
        <taxon>Eukaryota</taxon>
        <taxon>Metazoa</taxon>
        <taxon>Ecdysozoa</taxon>
        <taxon>Arthropoda</taxon>
        <taxon>Hexapoda</taxon>
        <taxon>Insecta</taxon>
        <taxon>Pterygota</taxon>
        <taxon>Neoptera</taxon>
        <taxon>Paraneoptera</taxon>
        <taxon>Hemiptera</taxon>
        <taxon>Heteroptera</taxon>
        <taxon>Panheteroptera</taxon>
        <taxon>Nepomorpha</taxon>
        <taxon>Nepidae</taxon>
        <taxon>Ranatrinae</taxon>
        <taxon>Ranatra</taxon>
    </lineage>
</organism>
<name>A0ABD0YVA1_9HEMI</name>
<dbReference type="EMBL" id="JBFDAA010000012">
    <property type="protein sequence ID" value="KAL1123134.1"/>
    <property type="molecule type" value="Genomic_DNA"/>
</dbReference>
<dbReference type="InterPro" id="IPR036850">
    <property type="entry name" value="NDK-like_dom_sf"/>
</dbReference>
<dbReference type="GO" id="GO:0005930">
    <property type="term" value="C:axoneme"/>
    <property type="evidence" value="ECO:0007669"/>
    <property type="project" value="UniProtKB-SubCell"/>
</dbReference>
<proteinExistence type="inferred from homology"/>
<evidence type="ECO:0000256" key="1">
    <source>
        <dbReference type="ARBA" id="ARBA00004430"/>
    </source>
</evidence>